<dbReference type="InterPro" id="IPR020841">
    <property type="entry name" value="PKS_Beta-ketoAc_synthase_dom"/>
</dbReference>
<dbReference type="Gene3D" id="3.40.50.1820">
    <property type="entry name" value="alpha/beta hydrolase"/>
    <property type="match status" value="1"/>
</dbReference>
<dbReference type="Pfam" id="PF22621">
    <property type="entry name" value="CurL-like_PKS_C"/>
    <property type="match status" value="1"/>
</dbReference>
<dbReference type="FunFam" id="3.40.47.10:FF:000019">
    <property type="entry name" value="Polyketide synthase type I"/>
    <property type="match status" value="1"/>
</dbReference>
<dbReference type="GO" id="GO:0005886">
    <property type="term" value="C:plasma membrane"/>
    <property type="evidence" value="ECO:0007669"/>
    <property type="project" value="TreeGrafter"/>
</dbReference>
<dbReference type="GO" id="GO:0004315">
    <property type="term" value="F:3-oxoacyl-[acyl-carrier-protein] synthase activity"/>
    <property type="evidence" value="ECO:0007669"/>
    <property type="project" value="UniProtKB-EC"/>
</dbReference>
<dbReference type="GO" id="GO:0031177">
    <property type="term" value="F:phosphopantetheine binding"/>
    <property type="evidence" value="ECO:0007669"/>
    <property type="project" value="InterPro"/>
</dbReference>
<dbReference type="InterPro" id="IPR029058">
    <property type="entry name" value="AB_hydrolase_fold"/>
</dbReference>
<evidence type="ECO:0000256" key="1">
    <source>
        <dbReference type="ARBA" id="ARBA00022450"/>
    </source>
</evidence>
<dbReference type="InterPro" id="IPR018201">
    <property type="entry name" value="Ketoacyl_synth_AS"/>
</dbReference>
<dbReference type="InterPro" id="IPR050091">
    <property type="entry name" value="PKS_NRPS_Biosynth_Enz"/>
</dbReference>
<dbReference type="InterPro" id="IPR014043">
    <property type="entry name" value="Acyl_transferase_dom"/>
</dbReference>
<dbReference type="Pfam" id="PF02801">
    <property type="entry name" value="Ketoacyl-synt_C"/>
    <property type="match status" value="1"/>
</dbReference>
<dbReference type="SMART" id="SM00825">
    <property type="entry name" value="PKS_KS"/>
    <property type="match status" value="1"/>
</dbReference>
<evidence type="ECO:0000313" key="6">
    <source>
        <dbReference type="EMBL" id="CAD5956003.1"/>
    </source>
</evidence>
<evidence type="ECO:0000256" key="2">
    <source>
        <dbReference type="ARBA" id="ARBA00022553"/>
    </source>
</evidence>
<dbReference type="GO" id="GO:0004312">
    <property type="term" value="F:fatty acid synthase activity"/>
    <property type="evidence" value="ECO:0007669"/>
    <property type="project" value="TreeGrafter"/>
</dbReference>
<dbReference type="InterPro" id="IPR001227">
    <property type="entry name" value="Ac_transferase_dom_sf"/>
</dbReference>
<feature type="domain" description="Carrier" evidence="4">
    <location>
        <begin position="934"/>
        <end position="1015"/>
    </location>
</feature>
<dbReference type="PROSITE" id="PS00606">
    <property type="entry name" value="KS3_1"/>
    <property type="match status" value="1"/>
</dbReference>
<dbReference type="SMART" id="SM01294">
    <property type="entry name" value="PKS_PP_betabranch"/>
    <property type="match status" value="1"/>
</dbReference>
<name>A0A9W4CQN3_9CYAN</name>
<dbReference type="Gene3D" id="3.30.70.250">
    <property type="entry name" value="Malonyl-CoA ACP transacylase, ACP-binding"/>
    <property type="match status" value="1"/>
</dbReference>
<dbReference type="GO" id="GO:0071770">
    <property type="term" value="P:DIM/DIP cell wall layer assembly"/>
    <property type="evidence" value="ECO:0007669"/>
    <property type="project" value="TreeGrafter"/>
</dbReference>
<dbReference type="Pfam" id="PF00109">
    <property type="entry name" value="ketoacyl-synt"/>
    <property type="match status" value="1"/>
</dbReference>
<dbReference type="PROSITE" id="PS52004">
    <property type="entry name" value="KS3_2"/>
    <property type="match status" value="1"/>
</dbReference>
<dbReference type="SMART" id="SM00823">
    <property type="entry name" value="PKS_PP"/>
    <property type="match status" value="1"/>
</dbReference>
<dbReference type="GO" id="GO:0006633">
    <property type="term" value="P:fatty acid biosynthetic process"/>
    <property type="evidence" value="ECO:0007669"/>
    <property type="project" value="InterPro"/>
</dbReference>
<dbReference type="InterPro" id="IPR016036">
    <property type="entry name" value="Malonyl_transacylase_ACP-bd"/>
</dbReference>
<dbReference type="InterPro" id="IPR024011">
    <property type="entry name" value="Biosynth_lucif-like_mOase_dom"/>
</dbReference>
<gene>
    <name evidence="6" type="primary">pks15/1</name>
    <name evidence="6" type="ORF">NO713_02884</name>
</gene>
<keyword evidence="2" id="KW-0597">Phosphoprotein</keyword>
<evidence type="ECO:0000259" key="5">
    <source>
        <dbReference type="PROSITE" id="PS52004"/>
    </source>
</evidence>
<dbReference type="InterPro" id="IPR016035">
    <property type="entry name" value="Acyl_Trfase/lysoPLipase"/>
</dbReference>
<organism evidence="6 7">
    <name type="scientific">Planktothrix pseudagardhii</name>
    <dbReference type="NCBI Taxonomy" id="132604"/>
    <lineage>
        <taxon>Bacteria</taxon>
        <taxon>Bacillati</taxon>
        <taxon>Cyanobacteriota</taxon>
        <taxon>Cyanophyceae</taxon>
        <taxon>Oscillatoriophycideae</taxon>
        <taxon>Oscillatoriales</taxon>
        <taxon>Microcoleaceae</taxon>
        <taxon>Planktothrix</taxon>
    </lineage>
</organism>
<dbReference type="Pfam" id="PF00296">
    <property type="entry name" value="Bac_luciferase"/>
    <property type="match status" value="1"/>
</dbReference>
<dbReference type="CDD" id="cd00833">
    <property type="entry name" value="PKS"/>
    <property type="match status" value="1"/>
</dbReference>
<dbReference type="PANTHER" id="PTHR43775">
    <property type="entry name" value="FATTY ACID SYNTHASE"/>
    <property type="match status" value="1"/>
</dbReference>
<dbReference type="RefSeq" id="WP_302184667.1">
    <property type="nucleotide sequence ID" value="NZ_LR882967.1"/>
</dbReference>
<dbReference type="SUPFAM" id="SSF47336">
    <property type="entry name" value="ACP-like"/>
    <property type="match status" value="1"/>
</dbReference>
<dbReference type="PANTHER" id="PTHR43775:SF37">
    <property type="entry name" value="SI:DKEY-61P9.11"/>
    <property type="match status" value="1"/>
</dbReference>
<dbReference type="SUPFAM" id="SSF53474">
    <property type="entry name" value="alpha/beta-Hydrolases"/>
    <property type="match status" value="1"/>
</dbReference>
<dbReference type="SMART" id="SM00827">
    <property type="entry name" value="PKS_AT"/>
    <property type="match status" value="1"/>
</dbReference>
<dbReference type="InterPro" id="IPR006162">
    <property type="entry name" value="Ppantetheine_attach_site"/>
</dbReference>
<keyword evidence="3 6" id="KW-0808">Transferase</keyword>
<dbReference type="Gene3D" id="1.10.1200.10">
    <property type="entry name" value="ACP-like"/>
    <property type="match status" value="1"/>
</dbReference>
<dbReference type="Gene3D" id="3.20.20.30">
    <property type="entry name" value="Luciferase-like domain"/>
    <property type="match status" value="1"/>
</dbReference>
<dbReference type="Proteomes" id="UP001153719">
    <property type="component" value="Chromosome"/>
</dbReference>
<dbReference type="GO" id="GO:0005737">
    <property type="term" value="C:cytoplasm"/>
    <property type="evidence" value="ECO:0007669"/>
    <property type="project" value="TreeGrafter"/>
</dbReference>
<accession>A0A9W4CQN3</accession>
<dbReference type="PROSITE" id="PS50075">
    <property type="entry name" value="CARRIER"/>
    <property type="match status" value="1"/>
</dbReference>
<dbReference type="Gene3D" id="3.40.47.10">
    <property type="match status" value="1"/>
</dbReference>
<dbReference type="InterPro" id="IPR001031">
    <property type="entry name" value="Thioesterase"/>
</dbReference>
<evidence type="ECO:0000259" key="4">
    <source>
        <dbReference type="PROSITE" id="PS50075"/>
    </source>
</evidence>
<protein>
    <submittedName>
        <fullName evidence="6">Phenolphthiocerol synthesis polyketide synthase type I Pks15/1</fullName>
        <ecNumber evidence="6">2.3.1.41</ecNumber>
    </submittedName>
</protein>
<dbReference type="PROSITE" id="PS00012">
    <property type="entry name" value="PHOSPHOPANTETHEINE"/>
    <property type="match status" value="1"/>
</dbReference>
<keyword evidence="7" id="KW-1185">Reference proteome</keyword>
<evidence type="ECO:0000256" key="3">
    <source>
        <dbReference type="ARBA" id="ARBA00022679"/>
    </source>
</evidence>
<dbReference type="SUPFAM" id="SSF55048">
    <property type="entry name" value="Probable ACP-binding domain of malonyl-CoA ACP transacylase"/>
    <property type="match status" value="1"/>
</dbReference>
<keyword evidence="1" id="KW-0596">Phosphopantetheine</keyword>
<dbReference type="EMBL" id="LR882967">
    <property type="protein sequence ID" value="CAD5956003.1"/>
    <property type="molecule type" value="Genomic_DNA"/>
</dbReference>
<keyword evidence="6" id="KW-0012">Acyltransferase</keyword>
<dbReference type="Gene3D" id="3.40.366.10">
    <property type="entry name" value="Malonyl-Coenzyme A Acyl Carrier Protein, domain 2"/>
    <property type="match status" value="1"/>
</dbReference>
<evidence type="ECO:0000313" key="7">
    <source>
        <dbReference type="Proteomes" id="UP001153719"/>
    </source>
</evidence>
<dbReference type="Pfam" id="PF00698">
    <property type="entry name" value="Acyl_transf_1"/>
    <property type="match status" value="1"/>
</dbReference>
<dbReference type="Gene3D" id="3.30.70.3290">
    <property type="match status" value="1"/>
</dbReference>
<dbReference type="InterPro" id="IPR036661">
    <property type="entry name" value="Luciferase-like_sf"/>
</dbReference>
<dbReference type="InterPro" id="IPR011251">
    <property type="entry name" value="Luciferase-like_dom"/>
</dbReference>
<dbReference type="SUPFAM" id="SSF53901">
    <property type="entry name" value="Thiolase-like"/>
    <property type="match status" value="1"/>
</dbReference>
<dbReference type="KEGG" id="ppsu:NO713_02884"/>
<dbReference type="InterPro" id="IPR036736">
    <property type="entry name" value="ACP-like_sf"/>
</dbReference>
<dbReference type="Pfam" id="PF00975">
    <property type="entry name" value="Thioesterase"/>
    <property type="match status" value="1"/>
</dbReference>
<dbReference type="InterPro" id="IPR016039">
    <property type="entry name" value="Thiolase-like"/>
</dbReference>
<sequence>MEAIAIIGMGCRFPKAQDIESFWRLLKEGLDAITEIPIQRWDINDLYTPKAGTPGKTVSRWGGFLDNIDHFDPDFFEIPVGDAQRIDPHHRLVLEVAWESLENAGIVPHTLAGSKTGVFIGMSQSDHNRLLYKDISAIDAEDGPHTFLCFVANRLSYLLNLQGPSLAIDTACSSSLVAVHLACESLRTGESNLAITGGVSLRLSPEESIALSLKGMLSPDGRCKTFDAEANGFVRGEGCGIVVLKRLDDALKDRDNILAVIRGSAVNHNGLSHGITSPNGLAQQRLLQQALENAEVSPNQIGYVETHGTASALGDAIEYKALKTILMPNREPDQPCWLGSVKSSIGHLEAAAGIASLIKATLSLQHRQIFPNLHIKQVNPYISLAGTTFSIPTALEPWTSSTESRFAGVSSFGFGGTNCHVILEEAPLLPQKSIASIERPLHLLTLSAKSEKALLDLVNLYRENLQNSDANFSLADFCFSANTGRTHFDHRLAVVAESQAVLVEKLATIAHQTDILGRDKKRSLKGQQPKIVFLFPGQGTQYLNSCRQLYETQPTFRAILDRCQEILRPYLDQPLLKILYPEYQNTATHLLTETAYTQPALFALEYALAELWKSWGIIPDAVMGYSLGEYVAACVAGVFSLEDALSLVAQRGHLMQSLSPQGVMVEVLADVTQVETAIAPYRYKVAIAAVNSPKNIIISGEIEAVEAVVATLQNDNIKTRKLNYNLAFHSPLMEPVATAFKPIASTITYSSPKIRMISPITAQPIQAEIATPEYWCNQIQQPVRFADSIKTLDHQGYEIFVEVGPQSLLLAMGRECLDPGVGVWLTGASSDGSDWLQLLQNLATLYLQGVPVDWQGFDRDYPRNWQLLPTYPFQKQRYWFDQDANSFYQTTPLSNPVSNPEIACQNSLKTPSNPDLKTTLNSDSTDDLASLVLTPTAESIQNWIVNWLHQNLPGEIQLTDNSKSGKSFLDYGLKSIGAVKLAKDLEQLLGRSLEATIVWNFPTIESLALHLAGDPENPVSTVEEEHKKLISPFPVGKKAMQFSLLYFASNEAEFKDDKYRLLIESSQFADKHGFSAVWIPERHFHAFGGLYPNPAVLGSALAMVTDRIRIRAGSVVLPLHNPIRVAEEWAVVDNLSQGRVDVAFARGWNPNDFVLAPNQFANSAEVMFSGIKTVQKLWQGESILLQNGIGKETETRIYPLPKQQEIAIWITCTGGKERFVEAGAMGANVLTALLFQPIEELAEKIACYRESLAKNGYDAEAGQVTLMLHTFIGEDMNLVRHKVRKPFTAYLESSVNLWRHGITNLEGLESKERVHLLAYAFERYFQTSALIGTPESCGLMVQQLQAIGVDEIACLIDFGIDSDSIMASLYSLKKLKEKSELMRVSSDCHLNQSLTEKEKPLINLEPSQTSPKWIIDRQGKPNAKLRLFGFPHGGGDISVFKNWSNRLPPDVEVYAIGLAPQTYTGSQPTFEYLTPLVADLAEFLLPYLDLEFAFYGHSLGALINFELCRYLRRHHHKQPIHFFVGAQHAPQLLYPYPSLENLSHSDLLKFVKDLTNIELSNSVGEDDPFLQVLLNSLKVASVLQKDHYSYTEEKPLDCPITSFVGCGDKFLNQDHLSAWRVHTNKSFKLHQVDGKHLFLDSHQEQILQLISQELLAYQPFPNS</sequence>
<proteinExistence type="predicted"/>
<dbReference type="InterPro" id="IPR009081">
    <property type="entry name" value="PP-bd_ACP"/>
</dbReference>
<dbReference type="SUPFAM" id="SSF51679">
    <property type="entry name" value="Bacterial luciferase-like"/>
    <property type="match status" value="1"/>
</dbReference>
<dbReference type="InterPro" id="IPR020806">
    <property type="entry name" value="PKS_PP-bd"/>
</dbReference>
<dbReference type="NCBIfam" id="TIGR04020">
    <property type="entry name" value="seco_metab_LLM"/>
    <property type="match status" value="1"/>
</dbReference>
<dbReference type="SUPFAM" id="SSF52151">
    <property type="entry name" value="FabD/lysophospholipase-like"/>
    <property type="match status" value="1"/>
</dbReference>
<dbReference type="GO" id="GO:0016705">
    <property type="term" value="F:oxidoreductase activity, acting on paired donors, with incorporation or reduction of molecular oxygen"/>
    <property type="evidence" value="ECO:0007669"/>
    <property type="project" value="InterPro"/>
</dbReference>
<feature type="domain" description="Ketosynthase family 3 (KS3)" evidence="5">
    <location>
        <begin position="1"/>
        <end position="425"/>
    </location>
</feature>
<dbReference type="Pfam" id="PF00550">
    <property type="entry name" value="PP-binding"/>
    <property type="match status" value="1"/>
</dbReference>
<dbReference type="EC" id="2.3.1.41" evidence="6"/>
<reference evidence="6" key="1">
    <citation type="submission" date="2020-09" db="EMBL/GenBank/DDBJ databases">
        <authorList>
            <person name="Blom J."/>
        </authorList>
    </citation>
    <scope>NUCLEOTIDE SEQUENCE</scope>
    <source>
        <strain evidence="6">No.713</strain>
    </source>
</reference>
<dbReference type="InterPro" id="IPR014030">
    <property type="entry name" value="Ketoacyl_synth_N"/>
</dbReference>
<dbReference type="InterPro" id="IPR014031">
    <property type="entry name" value="Ketoacyl_synth_C"/>
</dbReference>